<proteinExistence type="predicted"/>
<reference evidence="1 2" key="1">
    <citation type="submission" date="2016-08" db="EMBL/GenBank/DDBJ databases">
        <title>Genomes of anaerobic fungi encode conserved fungal cellulosomes for biomass hydrolysis.</title>
        <authorList>
            <consortium name="DOE Joint Genome Institute"/>
            <person name="Haitjema C.H."/>
            <person name="Gilmore S.P."/>
            <person name="Henske J.K."/>
            <person name="Solomon K.V."/>
            <person name="De Groot R."/>
            <person name="Kuo A."/>
            <person name="Mondo S.J."/>
            <person name="Salamov A.A."/>
            <person name="Labutti K."/>
            <person name="Zhao Z."/>
            <person name="Chiniquy J."/>
            <person name="Barry K."/>
            <person name="Brewer H.M."/>
            <person name="Purvine S.O."/>
            <person name="Wright A.T."/>
            <person name="Boxma B."/>
            <person name="Van Alen T."/>
            <person name="Hackstein J.H."/>
            <person name="Baker S.E."/>
            <person name="Grigoriev I.V."/>
            <person name="O'Malley M.A."/>
        </authorList>
    </citation>
    <scope>NUCLEOTIDE SEQUENCE [LARGE SCALE GENOMIC DNA]</scope>
    <source>
        <strain evidence="2">finn</strain>
    </source>
</reference>
<dbReference type="EMBL" id="MCFH01000024">
    <property type="protein sequence ID" value="ORX49219.1"/>
    <property type="molecule type" value="Genomic_DNA"/>
</dbReference>
<protein>
    <submittedName>
        <fullName evidence="1">Uncharacterized protein</fullName>
    </submittedName>
</protein>
<organism evidence="1 2">
    <name type="scientific">Piromyces finnis</name>
    <dbReference type="NCBI Taxonomy" id="1754191"/>
    <lineage>
        <taxon>Eukaryota</taxon>
        <taxon>Fungi</taxon>
        <taxon>Fungi incertae sedis</taxon>
        <taxon>Chytridiomycota</taxon>
        <taxon>Chytridiomycota incertae sedis</taxon>
        <taxon>Neocallimastigomycetes</taxon>
        <taxon>Neocallimastigales</taxon>
        <taxon>Neocallimastigaceae</taxon>
        <taxon>Piromyces</taxon>
    </lineage>
</organism>
<evidence type="ECO:0000313" key="1">
    <source>
        <dbReference type="EMBL" id="ORX49219.1"/>
    </source>
</evidence>
<reference evidence="1 2" key="2">
    <citation type="submission" date="2016-08" db="EMBL/GenBank/DDBJ databases">
        <title>Pervasive Adenine N6-methylation of Active Genes in Fungi.</title>
        <authorList>
            <consortium name="DOE Joint Genome Institute"/>
            <person name="Mondo S.J."/>
            <person name="Dannebaum R.O."/>
            <person name="Kuo R.C."/>
            <person name="Labutti K."/>
            <person name="Haridas S."/>
            <person name="Kuo A."/>
            <person name="Salamov A."/>
            <person name="Ahrendt S.R."/>
            <person name="Lipzen A."/>
            <person name="Sullivan W."/>
            <person name="Andreopoulos W.B."/>
            <person name="Clum A."/>
            <person name="Lindquist E."/>
            <person name="Daum C."/>
            <person name="Ramamoorthy G.K."/>
            <person name="Gryganskyi A."/>
            <person name="Culley D."/>
            <person name="Magnuson J.K."/>
            <person name="James T.Y."/>
            <person name="O'Malley M.A."/>
            <person name="Stajich J.E."/>
            <person name="Spatafora J.W."/>
            <person name="Visel A."/>
            <person name="Grigoriev I.V."/>
        </authorList>
    </citation>
    <scope>NUCLEOTIDE SEQUENCE [LARGE SCALE GENOMIC DNA]</scope>
    <source>
        <strain evidence="2">finn</strain>
    </source>
</reference>
<keyword evidence="2" id="KW-1185">Reference proteome</keyword>
<dbReference type="Proteomes" id="UP000193719">
    <property type="component" value="Unassembled WGS sequence"/>
</dbReference>
<dbReference type="STRING" id="1754191.A0A1Y1V7L2"/>
<gene>
    <name evidence="1" type="ORF">BCR36DRAFT_370788</name>
</gene>
<sequence length="130" mass="15512">MNYYLQKISNIIILNVSNEFVFKNKYNKDEILLLLLYSGYLTLSDEKEYKENINNMNDQITKLLLDKVEVNNLSLDEPESTEEYENSNQIEKYKYYILNNIDEDNKKYVKISNGEVLDSFVGFAKTYYRK</sequence>
<dbReference type="AlphaFoldDB" id="A0A1Y1V7L2"/>
<name>A0A1Y1V7L2_9FUNG</name>
<evidence type="ECO:0000313" key="2">
    <source>
        <dbReference type="Proteomes" id="UP000193719"/>
    </source>
</evidence>
<comment type="caution">
    <text evidence="1">The sequence shown here is derived from an EMBL/GenBank/DDBJ whole genome shotgun (WGS) entry which is preliminary data.</text>
</comment>
<accession>A0A1Y1V7L2</accession>